<dbReference type="Proteomes" id="UP001558652">
    <property type="component" value="Unassembled WGS sequence"/>
</dbReference>
<evidence type="ECO:0000313" key="2">
    <source>
        <dbReference type="EMBL" id="KAL1139203.1"/>
    </source>
</evidence>
<keyword evidence="3" id="KW-1185">Reference proteome</keyword>
<feature type="region of interest" description="Disordered" evidence="1">
    <location>
        <begin position="1"/>
        <end position="61"/>
    </location>
</feature>
<sequence>MELRPHSSLEESSGAPRMENQLLKLKVKTRPSSLPWSRDRHTASRVQDSANSARRARGRRPWPASLAAPAVVPGLFSRLSRDLRPLPRRRSGGSEKDGSKSGEVGTELQEVVGATAGDPYGMMMVMASMDNGPHRELPVDVPDSFMPRNKTPPRYPPPRIHQIIYKDGCERQRGRKRRGTENGWRSRQASATAATNNNNNNNNATTAGHDHDNNYYNSCYSNAQQQQYRTTHKATAGQHQEIPDPEDKDKLFDPEDSML</sequence>
<dbReference type="EMBL" id="JBFDAA010000003">
    <property type="protein sequence ID" value="KAL1139203.1"/>
    <property type="molecule type" value="Genomic_DNA"/>
</dbReference>
<evidence type="ECO:0000313" key="3">
    <source>
        <dbReference type="Proteomes" id="UP001558652"/>
    </source>
</evidence>
<reference evidence="2 3" key="1">
    <citation type="submission" date="2024-07" db="EMBL/GenBank/DDBJ databases">
        <title>Chromosome-level genome assembly of the water stick insect Ranatra chinensis (Heteroptera: Nepidae).</title>
        <authorList>
            <person name="Liu X."/>
        </authorList>
    </citation>
    <scope>NUCLEOTIDE SEQUENCE [LARGE SCALE GENOMIC DNA]</scope>
    <source>
        <strain evidence="2">Cailab_2021Rc</strain>
        <tissue evidence="2">Muscle</tissue>
    </source>
</reference>
<dbReference type="AlphaFoldDB" id="A0ABD0YT74"/>
<feature type="compositionally biased region" description="Basic and acidic residues" evidence="1">
    <location>
        <begin position="241"/>
        <end position="253"/>
    </location>
</feature>
<proteinExistence type="predicted"/>
<feature type="region of interest" description="Disordered" evidence="1">
    <location>
        <begin position="169"/>
        <end position="259"/>
    </location>
</feature>
<accession>A0ABD0YT74</accession>
<feature type="region of interest" description="Disordered" evidence="1">
    <location>
        <begin position="83"/>
        <end position="107"/>
    </location>
</feature>
<protein>
    <submittedName>
        <fullName evidence="2">Uncharacterized protein</fullName>
    </submittedName>
</protein>
<comment type="caution">
    <text evidence="2">The sequence shown here is derived from an EMBL/GenBank/DDBJ whole genome shotgun (WGS) entry which is preliminary data.</text>
</comment>
<name>A0ABD0YT74_9HEMI</name>
<gene>
    <name evidence="2" type="ORF">AAG570_009262</name>
</gene>
<feature type="compositionally biased region" description="Low complexity" evidence="1">
    <location>
        <begin position="191"/>
        <end position="207"/>
    </location>
</feature>
<evidence type="ECO:0000256" key="1">
    <source>
        <dbReference type="SAM" id="MobiDB-lite"/>
    </source>
</evidence>
<organism evidence="2 3">
    <name type="scientific">Ranatra chinensis</name>
    <dbReference type="NCBI Taxonomy" id="642074"/>
    <lineage>
        <taxon>Eukaryota</taxon>
        <taxon>Metazoa</taxon>
        <taxon>Ecdysozoa</taxon>
        <taxon>Arthropoda</taxon>
        <taxon>Hexapoda</taxon>
        <taxon>Insecta</taxon>
        <taxon>Pterygota</taxon>
        <taxon>Neoptera</taxon>
        <taxon>Paraneoptera</taxon>
        <taxon>Hemiptera</taxon>
        <taxon>Heteroptera</taxon>
        <taxon>Panheteroptera</taxon>
        <taxon>Nepomorpha</taxon>
        <taxon>Nepidae</taxon>
        <taxon>Ranatrinae</taxon>
        <taxon>Ranatra</taxon>
    </lineage>
</organism>
<feature type="compositionally biased region" description="Polar residues" evidence="1">
    <location>
        <begin position="214"/>
        <end position="229"/>
    </location>
</feature>